<gene>
    <name evidence="1" type="ORF">MGYG_01834</name>
</gene>
<dbReference type="AlphaFoldDB" id="E5R3X3"/>
<sequence length="151" mass="16652">MNAGSQARMVKICFAYFRPQGTALDMQEHSMHMVAQTGDITALIRSLWLLEAGLGAVDGRITSPRVELFSGCSKLATLNEVARVLKGPKRVENQANEGPFGMLQMFQAVACGLVQHPGPLVHCLICPTQQVKKALYSQPSRTRVTNWNRTR</sequence>
<name>E5R3X3_ARTGP</name>
<evidence type="ECO:0000313" key="1">
    <source>
        <dbReference type="EMBL" id="EFQ98819.1"/>
    </source>
</evidence>
<proteinExistence type="predicted"/>
<organism evidence="2">
    <name type="scientific">Arthroderma gypseum (strain ATCC MYA-4604 / CBS 118893)</name>
    <name type="common">Microsporum gypseum</name>
    <dbReference type="NCBI Taxonomy" id="535722"/>
    <lineage>
        <taxon>Eukaryota</taxon>
        <taxon>Fungi</taxon>
        <taxon>Dikarya</taxon>
        <taxon>Ascomycota</taxon>
        <taxon>Pezizomycotina</taxon>
        <taxon>Eurotiomycetes</taxon>
        <taxon>Eurotiomycetidae</taxon>
        <taxon>Onygenales</taxon>
        <taxon>Arthrodermataceae</taxon>
        <taxon>Nannizzia</taxon>
    </lineage>
</organism>
<dbReference type="EMBL" id="DS989822">
    <property type="protein sequence ID" value="EFQ98819.1"/>
    <property type="molecule type" value="Genomic_DNA"/>
</dbReference>
<protein>
    <submittedName>
        <fullName evidence="1">Uncharacterized protein</fullName>
    </submittedName>
</protein>
<dbReference type="InParanoid" id="E5R3X3"/>
<dbReference type="RefSeq" id="XP_003177771.1">
    <property type="nucleotide sequence ID" value="XM_003177723.1"/>
</dbReference>
<keyword evidence="2" id="KW-1185">Reference proteome</keyword>
<evidence type="ECO:0000313" key="2">
    <source>
        <dbReference type="Proteomes" id="UP000002669"/>
    </source>
</evidence>
<dbReference type="GeneID" id="10033106"/>
<dbReference type="Proteomes" id="UP000002669">
    <property type="component" value="Unassembled WGS sequence"/>
</dbReference>
<dbReference type="HOGENOM" id="CLU_1730973_0_0_1"/>
<accession>E5R3X3</accession>
<dbReference type="VEuPathDB" id="FungiDB:MGYG_01834"/>
<reference evidence="2" key="1">
    <citation type="journal article" date="2012" name="MBio">
        <title>Comparative genome analysis of Trichophyton rubrum and related dermatophytes reveals candidate genes involved in infection.</title>
        <authorList>
            <person name="Martinez D.A."/>
            <person name="Oliver B.G."/>
            <person name="Graeser Y."/>
            <person name="Goldberg J.M."/>
            <person name="Li W."/>
            <person name="Martinez-Rossi N.M."/>
            <person name="Monod M."/>
            <person name="Shelest E."/>
            <person name="Barton R.C."/>
            <person name="Birch E."/>
            <person name="Brakhage A.A."/>
            <person name="Chen Z."/>
            <person name="Gurr S.J."/>
            <person name="Heiman D."/>
            <person name="Heitman J."/>
            <person name="Kosti I."/>
            <person name="Rossi A."/>
            <person name="Saif S."/>
            <person name="Samalova M."/>
            <person name="Saunders C.W."/>
            <person name="Shea T."/>
            <person name="Summerbell R.C."/>
            <person name="Xu J."/>
            <person name="Young S."/>
            <person name="Zeng Q."/>
            <person name="Birren B.W."/>
            <person name="Cuomo C.A."/>
            <person name="White T.C."/>
        </authorList>
    </citation>
    <scope>NUCLEOTIDE SEQUENCE [LARGE SCALE GENOMIC DNA]</scope>
    <source>
        <strain evidence="2">ATCC MYA-4604 / CBS 118893</strain>
    </source>
</reference>